<dbReference type="Pfam" id="PF00685">
    <property type="entry name" value="Sulfotransfer_1"/>
    <property type="match status" value="1"/>
</dbReference>
<feature type="domain" description="Sulfotransferase" evidence="3">
    <location>
        <begin position="58"/>
        <end position="129"/>
    </location>
</feature>
<dbReference type="InterPro" id="IPR000863">
    <property type="entry name" value="Sulfotransferase_dom"/>
</dbReference>
<evidence type="ECO:0000256" key="1">
    <source>
        <dbReference type="RuleBase" id="RU361155"/>
    </source>
</evidence>
<dbReference type="EMBL" id="QRBI01000106">
    <property type="protein sequence ID" value="RMC12602.1"/>
    <property type="molecule type" value="Genomic_DNA"/>
</dbReference>
<dbReference type="Gene3D" id="3.40.50.300">
    <property type="entry name" value="P-loop containing nucleotide triphosphate hydrolases"/>
    <property type="match status" value="1"/>
</dbReference>
<reference evidence="4 5" key="1">
    <citation type="submission" date="2018-07" db="EMBL/GenBank/DDBJ databases">
        <title>A high quality draft genome assembly of the barn swallow (H. rustica rustica).</title>
        <authorList>
            <person name="Formenti G."/>
            <person name="Chiara M."/>
            <person name="Poveda L."/>
            <person name="Francoijs K.-J."/>
            <person name="Bonisoli-Alquati A."/>
            <person name="Canova L."/>
            <person name="Gianfranceschi L."/>
            <person name="Horner D.S."/>
            <person name="Saino N."/>
        </authorList>
    </citation>
    <scope>NUCLEOTIDE SEQUENCE [LARGE SCALE GENOMIC DNA]</scope>
    <source>
        <strain evidence="4">Chelidonia</strain>
        <tissue evidence="4">Blood</tissue>
    </source>
</reference>
<dbReference type="SUPFAM" id="SSF52540">
    <property type="entry name" value="P-loop containing nucleoside triphosphate hydrolases"/>
    <property type="match status" value="1"/>
</dbReference>
<evidence type="ECO:0000259" key="3">
    <source>
        <dbReference type="Pfam" id="PF00685"/>
    </source>
</evidence>
<accession>A0A3M0KHC2</accession>
<dbReference type="EC" id="2.8.2.-" evidence="1"/>
<evidence type="ECO:0000313" key="4">
    <source>
        <dbReference type="EMBL" id="RMC12602.1"/>
    </source>
</evidence>
<feature type="region of interest" description="Disordered" evidence="2">
    <location>
        <begin position="32"/>
        <end position="55"/>
    </location>
</feature>
<dbReference type="InterPro" id="IPR027417">
    <property type="entry name" value="P-loop_NTPase"/>
</dbReference>
<evidence type="ECO:0000256" key="2">
    <source>
        <dbReference type="SAM" id="MobiDB-lite"/>
    </source>
</evidence>
<dbReference type="STRING" id="333673.A0A3M0KHC2"/>
<evidence type="ECO:0000313" key="5">
    <source>
        <dbReference type="Proteomes" id="UP000269221"/>
    </source>
</evidence>
<dbReference type="Proteomes" id="UP000269221">
    <property type="component" value="Unassembled WGS sequence"/>
</dbReference>
<proteinExistence type="inferred from homology"/>
<keyword evidence="1" id="KW-0808">Transferase</keyword>
<protein>
    <recommendedName>
        <fullName evidence="1">Sulfotransferase</fullName>
        <ecNumber evidence="1">2.8.2.-</ecNumber>
    </recommendedName>
</protein>
<comment type="caution">
    <text evidence="4">The sequence shown here is derived from an EMBL/GenBank/DDBJ whole genome shotgun (WGS) entry which is preliminary data.</text>
</comment>
<comment type="similarity">
    <text evidence="1">Belongs to the sulfotransferase 1 family.</text>
</comment>
<dbReference type="GO" id="GO:0008146">
    <property type="term" value="F:sulfotransferase activity"/>
    <property type="evidence" value="ECO:0007669"/>
    <property type="project" value="InterPro"/>
</dbReference>
<gene>
    <name evidence="4" type="ORF">DUI87_10124</name>
</gene>
<sequence>MSFSNRRPRERLIIPGEKDGLLIVGTKSAAFMAQKDTQQNPQDKEEPDKANSAPTGCKNVAASVKQIAAFFGFSPTAARIQAIAGGHTFQAMSVKAQETHGAVGLVLFQKGDFGDWKDVFAEAQNQKLATKFTVCLEVA</sequence>
<dbReference type="OrthoDB" id="205623at2759"/>
<keyword evidence="5" id="KW-1185">Reference proteome</keyword>
<organism evidence="4 5">
    <name type="scientific">Hirundo rustica rustica</name>
    <dbReference type="NCBI Taxonomy" id="333673"/>
    <lineage>
        <taxon>Eukaryota</taxon>
        <taxon>Metazoa</taxon>
        <taxon>Chordata</taxon>
        <taxon>Craniata</taxon>
        <taxon>Vertebrata</taxon>
        <taxon>Euteleostomi</taxon>
        <taxon>Archelosauria</taxon>
        <taxon>Archosauria</taxon>
        <taxon>Dinosauria</taxon>
        <taxon>Saurischia</taxon>
        <taxon>Theropoda</taxon>
        <taxon>Coelurosauria</taxon>
        <taxon>Aves</taxon>
        <taxon>Neognathae</taxon>
        <taxon>Neoaves</taxon>
        <taxon>Telluraves</taxon>
        <taxon>Australaves</taxon>
        <taxon>Passeriformes</taxon>
        <taxon>Sylvioidea</taxon>
        <taxon>Hirundinidae</taxon>
        <taxon>Hirundo</taxon>
    </lineage>
</organism>
<name>A0A3M0KHC2_HIRRU</name>
<dbReference type="AlphaFoldDB" id="A0A3M0KHC2"/>